<protein>
    <recommendedName>
        <fullName evidence="4">Ig-like domain-containing protein</fullName>
    </recommendedName>
</protein>
<evidence type="ECO:0000313" key="2">
    <source>
        <dbReference type="EMBL" id="AJR04776.1"/>
    </source>
</evidence>
<dbReference type="EMBL" id="CP007202">
    <property type="protein sequence ID" value="AJR04776.1"/>
    <property type="molecule type" value="Genomic_DNA"/>
</dbReference>
<evidence type="ECO:0000256" key="1">
    <source>
        <dbReference type="SAM" id="SignalP"/>
    </source>
</evidence>
<dbReference type="HOGENOM" id="CLU_011210_1_0_10"/>
<accession>A0A0C5W0I4</accession>
<dbReference type="STRING" id="1454006.AW14_04185"/>
<dbReference type="OrthoDB" id="9765926at2"/>
<feature type="signal peptide" evidence="1">
    <location>
        <begin position="1"/>
        <end position="23"/>
    </location>
</feature>
<feature type="chain" id="PRO_5002183713" description="Ig-like domain-containing protein" evidence="1">
    <location>
        <begin position="24"/>
        <end position="611"/>
    </location>
</feature>
<dbReference type="KEGG" id="sze:AW14_04185"/>
<dbReference type="AlphaFoldDB" id="A0A0C5W0I4"/>
<dbReference type="Proteomes" id="UP000032229">
    <property type="component" value="Chromosome"/>
</dbReference>
<dbReference type="InterPro" id="IPR026341">
    <property type="entry name" value="T9SS_type_B"/>
</dbReference>
<reference evidence="2 3" key="1">
    <citation type="submission" date="2014-02" db="EMBL/GenBank/DDBJ databases">
        <authorList>
            <person name="Young C.-C."/>
            <person name="Hameed A."/>
            <person name="Huang H.-C."/>
            <person name="Shahina M."/>
        </authorList>
    </citation>
    <scope>NUCLEOTIDE SEQUENCE [LARGE SCALE GENOMIC DNA]</scope>
    <source>
        <strain evidence="2 3">CC-SAMT-1</strain>
    </source>
</reference>
<sequence>MNFLKGTLIVVLLNFAIFLKANSQSGNAKFCIDAEPLCGSSEFSYPNTSGFNLAEKGPDYGCLFLQLNPSWFYLQIAQDGDIELKIEQSTTLNGVADLDVDFVVFGPFNELQTPCFNELIDAKRVDCSYNINFIEYANLPNTKAGEYYYLMITNFSRKPGYIKVTQTSGVATTNCDLLKPPIVSSKTSCEGDTIPLNANTNNATNFNWYEADYQGDFKLINGQNSSSLDVIKSNVYKAEAMNANAVVLEQYVFNINFNEAPNIPVHISDYNICDTYGDNFDGQAVFNFELKNEEILNGLNPSNFSVTYYKSETDAVNGINSLPLQYQNTLETELIYVRVENTASTNPVCFDVSAFLIEVHPLPEINLEASYTLCINTNGTEQISTPPIIDTGLSTTTYEFEWKLNGTSLANETEAYIIPKAEGVYTVEVKHSTTNCINYAETTVILSEPPSISAEVITNAFIEANNIKVTATAIGVQDFEYRIDGGVWQTNDVFENVSLGKHIISARNLSGCGETSTSIMAMDYPLYFTPNNDGYNDTWNIVGMQNQLQAKVCIFDRYGKLIKTLKPNSNGWDGTFKGALMPTDDYWFTVEYIEPTTQIPSVFKAHFTLKR</sequence>
<dbReference type="NCBIfam" id="TIGR04131">
    <property type="entry name" value="Bac_Flav_CTERM"/>
    <property type="match status" value="1"/>
</dbReference>
<dbReference type="RefSeq" id="WP_044637656.1">
    <property type="nucleotide sequence ID" value="NZ_CP007202.1"/>
</dbReference>
<keyword evidence="1" id="KW-0732">Signal</keyword>
<dbReference type="Pfam" id="PF13585">
    <property type="entry name" value="CHU_C"/>
    <property type="match status" value="1"/>
</dbReference>
<organism evidence="2 3">
    <name type="scientific">Siansivirga zeaxanthinifaciens CC-SAMT-1</name>
    <dbReference type="NCBI Taxonomy" id="1454006"/>
    <lineage>
        <taxon>Bacteria</taxon>
        <taxon>Pseudomonadati</taxon>
        <taxon>Bacteroidota</taxon>
        <taxon>Flavobacteriia</taxon>
        <taxon>Flavobacteriales</taxon>
        <taxon>Flavobacteriaceae</taxon>
        <taxon>Siansivirga</taxon>
    </lineage>
</organism>
<name>A0A0C5W0I4_9FLAO</name>
<gene>
    <name evidence="2" type="ORF">AW14_04185</name>
</gene>
<keyword evidence="3" id="KW-1185">Reference proteome</keyword>
<evidence type="ECO:0008006" key="4">
    <source>
        <dbReference type="Google" id="ProtNLM"/>
    </source>
</evidence>
<proteinExistence type="predicted"/>
<dbReference type="PATRIC" id="fig|1454006.5.peg.813"/>
<evidence type="ECO:0000313" key="3">
    <source>
        <dbReference type="Proteomes" id="UP000032229"/>
    </source>
</evidence>